<feature type="compositionally biased region" description="Basic residues" evidence="4">
    <location>
        <begin position="218"/>
        <end position="228"/>
    </location>
</feature>
<evidence type="ECO:0000256" key="4">
    <source>
        <dbReference type="SAM" id="MobiDB-lite"/>
    </source>
</evidence>
<keyword evidence="5" id="KW-1185">Reference proteome</keyword>
<evidence type="ECO:0000313" key="5">
    <source>
        <dbReference type="Proteomes" id="UP000694930"/>
    </source>
</evidence>
<name>A0ABM1HRR4_SOLPN</name>
<feature type="region of interest" description="Disordered" evidence="4">
    <location>
        <begin position="216"/>
        <end position="242"/>
    </location>
</feature>
<evidence type="ECO:0000313" key="6">
    <source>
        <dbReference type="RefSeq" id="XP_015089381.2"/>
    </source>
</evidence>
<dbReference type="InterPro" id="IPR044989">
    <property type="entry name" value="TAC1"/>
</dbReference>
<evidence type="ECO:0000256" key="1">
    <source>
        <dbReference type="ARBA" id="ARBA00022604"/>
    </source>
</evidence>
<evidence type="ECO:0000256" key="3">
    <source>
        <dbReference type="ARBA" id="ARBA00026138"/>
    </source>
</evidence>
<keyword evidence="1" id="KW-0341">Growth regulation</keyword>
<dbReference type="PANTHER" id="PTHR38366">
    <property type="entry name" value="NAD-DEPENDENT PROTEIN DEACETYLASE HST1-LIKE PROTEIN"/>
    <property type="match status" value="1"/>
</dbReference>
<organism evidence="5 6">
    <name type="scientific">Solanum pennellii</name>
    <name type="common">Tomato</name>
    <name type="synonym">Lycopersicon pennellii</name>
    <dbReference type="NCBI Taxonomy" id="28526"/>
    <lineage>
        <taxon>Eukaryota</taxon>
        <taxon>Viridiplantae</taxon>
        <taxon>Streptophyta</taxon>
        <taxon>Embryophyta</taxon>
        <taxon>Tracheophyta</taxon>
        <taxon>Spermatophyta</taxon>
        <taxon>Magnoliopsida</taxon>
        <taxon>eudicotyledons</taxon>
        <taxon>Gunneridae</taxon>
        <taxon>Pentapetalae</taxon>
        <taxon>asterids</taxon>
        <taxon>lamiids</taxon>
        <taxon>Solanales</taxon>
        <taxon>Solanaceae</taxon>
        <taxon>Solanoideae</taxon>
        <taxon>Solaneae</taxon>
        <taxon>Solanum</taxon>
        <taxon>Solanum subgen. Lycopersicon</taxon>
    </lineage>
</organism>
<evidence type="ECO:0000256" key="2">
    <source>
        <dbReference type="ARBA" id="ARBA00025796"/>
    </source>
</evidence>
<dbReference type="GeneID" id="107032305"/>
<sequence length="328" mass="37824">MTTIILIFCLPYDISYSLCHILQSTHIPTTQLNKSQKRKKKEKSPMKIFNWVHRKFHQKDGKKDIDELKISNEIIGHHDTQILLQDASFAHMLDIWNGGLLTIGTFGFDPLMKNVQDQQSVIDIESLEDEEEILEEEEEEYYSVENEIQECEIPFNDHEGINEELYPLIYANIGDEMIHNEDIIESNNNSFTDQTNTKMMKKERITLADLFSADSDHHHNKAKRRSARKVTESEIFTKKSNSSPQVKNGLSFAKKLIPRVKDEPRPIQKLQKLMTKVLKRKVHPDIENKLAKNNNQVKAGSMLGLSCVKHVRVESSVSLLLTDQDLTA</sequence>
<gene>
    <name evidence="6" type="primary">LOC107032305</name>
</gene>
<comment type="similarity">
    <text evidence="2">Belongs to the TAC family.</text>
</comment>
<dbReference type="PANTHER" id="PTHR38366:SF1">
    <property type="entry name" value="PROTEIN TILLER ANGLE CONTROL 1"/>
    <property type="match status" value="1"/>
</dbReference>
<dbReference type="RefSeq" id="XP_015089381.2">
    <property type="nucleotide sequence ID" value="XM_015233895.2"/>
</dbReference>
<proteinExistence type="inferred from homology"/>
<accession>A0ABM1HRR4</accession>
<reference evidence="5" key="1">
    <citation type="journal article" date="2014" name="Nat. Genet.">
        <title>The genome of the stress-tolerant wild tomato species Solanum pennellii.</title>
        <authorList>
            <person name="Bolger A."/>
            <person name="Scossa F."/>
            <person name="Bolger M.E."/>
            <person name="Lanz C."/>
            <person name="Maumus F."/>
            <person name="Tohge T."/>
            <person name="Quesneville H."/>
            <person name="Alseekh S."/>
            <person name="Sorensen I."/>
            <person name="Lichtenstein G."/>
            <person name="Fich E.A."/>
            <person name="Conte M."/>
            <person name="Keller H."/>
            <person name="Schneeberger K."/>
            <person name="Schwacke R."/>
            <person name="Ofner I."/>
            <person name="Vrebalov J."/>
            <person name="Xu Y."/>
            <person name="Osorio S."/>
            <person name="Aflitos S.A."/>
            <person name="Schijlen E."/>
            <person name="Jimenez-Gomez J.M."/>
            <person name="Ryngajllo M."/>
            <person name="Kimura S."/>
            <person name="Kumar R."/>
            <person name="Koenig D."/>
            <person name="Headland L.R."/>
            <person name="Maloof J.N."/>
            <person name="Sinha N."/>
            <person name="van Ham R.C."/>
            <person name="Lankhorst R.K."/>
            <person name="Mao L."/>
            <person name="Vogel A."/>
            <person name="Arsova B."/>
            <person name="Panstruga R."/>
            <person name="Fei Z."/>
            <person name="Rose J.K."/>
            <person name="Zamir D."/>
            <person name="Carrari F."/>
            <person name="Giovannoni J.J."/>
            <person name="Weigel D."/>
            <person name="Usadel B."/>
            <person name="Fernie A.R."/>
        </authorList>
    </citation>
    <scope>NUCLEOTIDE SEQUENCE [LARGE SCALE GENOMIC DNA]</scope>
    <source>
        <strain evidence="5">cv. LA0716</strain>
    </source>
</reference>
<reference evidence="6" key="2">
    <citation type="submission" date="2025-08" db="UniProtKB">
        <authorList>
            <consortium name="RefSeq"/>
        </authorList>
    </citation>
    <scope>IDENTIFICATION</scope>
</reference>
<protein>
    <recommendedName>
        <fullName evidence="3">Protein TILLER ANGLE CONTROL 1</fullName>
    </recommendedName>
</protein>
<dbReference type="Proteomes" id="UP000694930">
    <property type="component" value="Chromosome 10"/>
</dbReference>